<comment type="caution">
    <text evidence="1">The sequence shown here is derived from an EMBL/GenBank/DDBJ whole genome shotgun (WGS) entry which is preliminary data.</text>
</comment>
<name>A0ACC2SU23_9FUNG</name>
<proteinExistence type="predicted"/>
<organism evidence="1 2">
    <name type="scientific">Entomophthora muscae</name>
    <dbReference type="NCBI Taxonomy" id="34485"/>
    <lineage>
        <taxon>Eukaryota</taxon>
        <taxon>Fungi</taxon>
        <taxon>Fungi incertae sedis</taxon>
        <taxon>Zoopagomycota</taxon>
        <taxon>Entomophthoromycotina</taxon>
        <taxon>Entomophthoromycetes</taxon>
        <taxon>Entomophthorales</taxon>
        <taxon>Entomophthoraceae</taxon>
        <taxon>Entomophthora</taxon>
    </lineage>
</organism>
<keyword evidence="2" id="KW-1185">Reference proteome</keyword>
<accession>A0ACC2SU23</accession>
<sequence>MQSPTPSTNLPNMQPPGLFDIPLNDPLNGLVQNQLSSAFRSSSRLPYNDPDVINDSWEDTAVGYAQQKSWRVLATFSRQRLLLADKKDIDTLMKLWCYRLLSLININLCQLASAELDKLGDLFRAELQYEAFPELFPDRKGPIVPFTLQVIWARLPSYLGDNMTSIDRLYFLMSRCNQASLAEPDKKNIWIGRIKQLSILVVNYLIKLEDFAMATETLDCLIKEVGSDPSLQHIMFRIHIYCGNLPCARVAFQNLCKSLDKETMPAFEPVLKIDESLLHMAEGNWRLAQEVITQHLNNYPKDQLAFNNLAVCYLYLCELPKAVEILQNIIDTVPNGPFFEENAYSLLSTVTNNLATLYELATQRHLDRKRVLLEKLHGHIGDGFDIAAFKLP</sequence>
<dbReference type="EMBL" id="QTSX02004321">
    <property type="protein sequence ID" value="KAJ9065838.1"/>
    <property type="molecule type" value="Genomic_DNA"/>
</dbReference>
<dbReference type="Proteomes" id="UP001165960">
    <property type="component" value="Unassembled WGS sequence"/>
</dbReference>
<gene>
    <name evidence="1" type="primary">TRAPPC12_1</name>
    <name evidence="1" type="ORF">DSO57_1015468</name>
</gene>
<evidence type="ECO:0000313" key="2">
    <source>
        <dbReference type="Proteomes" id="UP001165960"/>
    </source>
</evidence>
<reference evidence="1" key="1">
    <citation type="submission" date="2022-04" db="EMBL/GenBank/DDBJ databases">
        <title>Genome of the entomopathogenic fungus Entomophthora muscae.</title>
        <authorList>
            <person name="Elya C."/>
            <person name="Lovett B.R."/>
            <person name="Lee E."/>
            <person name="Macias A.M."/>
            <person name="Hajek A.E."/>
            <person name="De Bivort B.L."/>
            <person name="Kasson M.T."/>
            <person name="De Fine Licht H.H."/>
            <person name="Stajich J.E."/>
        </authorList>
    </citation>
    <scope>NUCLEOTIDE SEQUENCE</scope>
    <source>
        <strain evidence="1">Berkeley</strain>
    </source>
</reference>
<protein>
    <submittedName>
        <fullName evidence="1">Trafficking protein particle complex subunit 12, variant 3</fullName>
    </submittedName>
</protein>
<evidence type="ECO:0000313" key="1">
    <source>
        <dbReference type="EMBL" id="KAJ9065838.1"/>
    </source>
</evidence>